<organism evidence="1 2">
    <name type="scientific">Trifolium medium</name>
    <dbReference type="NCBI Taxonomy" id="97028"/>
    <lineage>
        <taxon>Eukaryota</taxon>
        <taxon>Viridiplantae</taxon>
        <taxon>Streptophyta</taxon>
        <taxon>Embryophyta</taxon>
        <taxon>Tracheophyta</taxon>
        <taxon>Spermatophyta</taxon>
        <taxon>Magnoliopsida</taxon>
        <taxon>eudicotyledons</taxon>
        <taxon>Gunneridae</taxon>
        <taxon>Pentapetalae</taxon>
        <taxon>rosids</taxon>
        <taxon>fabids</taxon>
        <taxon>Fabales</taxon>
        <taxon>Fabaceae</taxon>
        <taxon>Papilionoideae</taxon>
        <taxon>50 kb inversion clade</taxon>
        <taxon>NPAAA clade</taxon>
        <taxon>Hologalegina</taxon>
        <taxon>IRL clade</taxon>
        <taxon>Trifolieae</taxon>
        <taxon>Trifolium</taxon>
    </lineage>
</organism>
<dbReference type="Proteomes" id="UP000265520">
    <property type="component" value="Unassembled WGS sequence"/>
</dbReference>
<dbReference type="EMBL" id="LXQA010182913">
    <property type="protein sequence ID" value="MCI30885.1"/>
    <property type="molecule type" value="Genomic_DNA"/>
</dbReference>
<feature type="non-terminal residue" evidence="1">
    <location>
        <position position="1"/>
    </location>
</feature>
<evidence type="ECO:0000313" key="2">
    <source>
        <dbReference type="Proteomes" id="UP000265520"/>
    </source>
</evidence>
<dbReference type="AlphaFoldDB" id="A0A392R5R8"/>
<name>A0A392R5R8_9FABA</name>
<sequence>FHISSRKKNADKGKILRNVPSFFLLSSKNNRRLATRASTSNSICHHTILDGRTQT</sequence>
<keyword evidence="2" id="KW-1185">Reference proteome</keyword>
<evidence type="ECO:0000313" key="1">
    <source>
        <dbReference type="EMBL" id="MCI30885.1"/>
    </source>
</evidence>
<protein>
    <submittedName>
        <fullName evidence="1">Uncharacterized protein</fullName>
    </submittedName>
</protein>
<comment type="caution">
    <text evidence="1">The sequence shown here is derived from an EMBL/GenBank/DDBJ whole genome shotgun (WGS) entry which is preliminary data.</text>
</comment>
<proteinExistence type="predicted"/>
<reference evidence="1 2" key="1">
    <citation type="journal article" date="2018" name="Front. Plant Sci.">
        <title>Red Clover (Trifolium pratense) and Zigzag Clover (T. medium) - A Picture of Genomic Similarities and Differences.</title>
        <authorList>
            <person name="Dluhosova J."/>
            <person name="Istvanek J."/>
            <person name="Nedelnik J."/>
            <person name="Repkova J."/>
        </authorList>
    </citation>
    <scope>NUCLEOTIDE SEQUENCE [LARGE SCALE GENOMIC DNA]</scope>
    <source>
        <strain evidence="2">cv. 10/8</strain>
        <tissue evidence="1">Leaf</tissue>
    </source>
</reference>
<accession>A0A392R5R8</accession>